<keyword evidence="3 7" id="KW-0347">Helicase</keyword>
<dbReference type="CDD" id="cd18787">
    <property type="entry name" value="SF2_C_DEAD"/>
    <property type="match status" value="1"/>
</dbReference>
<dbReference type="InterPro" id="IPR012677">
    <property type="entry name" value="Nucleotide-bd_a/b_plait_sf"/>
</dbReference>
<dbReference type="Gene3D" id="3.30.70.330">
    <property type="match status" value="1"/>
</dbReference>
<keyword evidence="2 7" id="KW-0378">Hydrolase</keyword>
<dbReference type="InterPro" id="IPR000629">
    <property type="entry name" value="RNA-helicase_DEAD-box_CS"/>
</dbReference>
<dbReference type="Proteomes" id="UP000094609">
    <property type="component" value="Chromosome"/>
</dbReference>
<accession>A0A1D7TIE6</accession>
<keyword evidence="4 7" id="KW-0067">ATP-binding</keyword>
<dbReference type="SMART" id="SM00487">
    <property type="entry name" value="DEXDc"/>
    <property type="match status" value="1"/>
</dbReference>
<dbReference type="GO" id="GO:0016787">
    <property type="term" value="F:hydrolase activity"/>
    <property type="evidence" value="ECO:0007669"/>
    <property type="project" value="UniProtKB-KW"/>
</dbReference>
<dbReference type="InterPro" id="IPR050079">
    <property type="entry name" value="DEAD_box_RNA_helicase"/>
</dbReference>
<feature type="domain" description="DEAD-box RNA helicase Q" evidence="10">
    <location>
        <begin position="7"/>
        <end position="35"/>
    </location>
</feature>
<gene>
    <name evidence="11" type="ORF">SHALO_0980</name>
</gene>
<dbReference type="PATRIC" id="fig|1193502.14.peg.988"/>
<keyword evidence="12" id="KW-1185">Reference proteome</keyword>
<dbReference type="GO" id="GO:0005829">
    <property type="term" value="C:cytosol"/>
    <property type="evidence" value="ECO:0007669"/>
    <property type="project" value="TreeGrafter"/>
</dbReference>
<dbReference type="CDD" id="cd00268">
    <property type="entry name" value="DEADc"/>
    <property type="match status" value="1"/>
</dbReference>
<dbReference type="Pfam" id="PF00270">
    <property type="entry name" value="DEAD"/>
    <property type="match status" value="1"/>
</dbReference>
<dbReference type="InterPro" id="IPR011545">
    <property type="entry name" value="DEAD/DEAH_box_helicase_dom"/>
</dbReference>
<evidence type="ECO:0000256" key="7">
    <source>
        <dbReference type="RuleBase" id="RU000492"/>
    </source>
</evidence>
<dbReference type="NCBIfam" id="NF008744">
    <property type="entry name" value="PRK11776.1"/>
    <property type="match status" value="1"/>
</dbReference>
<dbReference type="EMBL" id="CP017111">
    <property type="protein sequence ID" value="AOO64761.1"/>
    <property type="molecule type" value="Genomic_DNA"/>
</dbReference>
<evidence type="ECO:0000259" key="9">
    <source>
        <dbReference type="PROSITE" id="PS51194"/>
    </source>
</evidence>
<dbReference type="GO" id="GO:0003724">
    <property type="term" value="F:RNA helicase activity"/>
    <property type="evidence" value="ECO:0007669"/>
    <property type="project" value="InterPro"/>
</dbReference>
<evidence type="ECO:0000256" key="5">
    <source>
        <dbReference type="ARBA" id="ARBA00038437"/>
    </source>
</evidence>
<dbReference type="KEGG" id="shal:SHALO_0980"/>
<keyword evidence="1 7" id="KW-0547">Nucleotide-binding</keyword>
<dbReference type="GO" id="GO:0005524">
    <property type="term" value="F:ATP binding"/>
    <property type="evidence" value="ECO:0007669"/>
    <property type="project" value="UniProtKB-KW"/>
</dbReference>
<comment type="similarity">
    <text evidence="5 7">Belongs to the DEAD box helicase family.</text>
</comment>
<dbReference type="Gene3D" id="3.40.50.300">
    <property type="entry name" value="P-loop containing nucleotide triphosphate hydrolases"/>
    <property type="match status" value="2"/>
</dbReference>
<evidence type="ECO:0000259" key="10">
    <source>
        <dbReference type="PROSITE" id="PS51195"/>
    </source>
</evidence>
<evidence type="ECO:0000313" key="11">
    <source>
        <dbReference type="EMBL" id="AOO64761.1"/>
    </source>
</evidence>
<dbReference type="InterPro" id="IPR014014">
    <property type="entry name" value="RNA_helicase_DEAD_Q_motif"/>
</dbReference>
<feature type="domain" description="Helicase C-terminal" evidence="9">
    <location>
        <begin position="220"/>
        <end position="384"/>
    </location>
</feature>
<dbReference type="PROSITE" id="PS51195">
    <property type="entry name" value="Q_MOTIF"/>
    <property type="match status" value="1"/>
</dbReference>
<organism evidence="11 12">
    <name type="scientific">Sulfurospirillum halorespirans DSM 13726</name>
    <dbReference type="NCBI Taxonomy" id="1193502"/>
    <lineage>
        <taxon>Bacteria</taxon>
        <taxon>Pseudomonadati</taxon>
        <taxon>Campylobacterota</taxon>
        <taxon>Epsilonproteobacteria</taxon>
        <taxon>Campylobacterales</taxon>
        <taxon>Sulfurospirillaceae</taxon>
        <taxon>Sulfurospirillum</taxon>
    </lineage>
</organism>
<evidence type="ECO:0000313" key="12">
    <source>
        <dbReference type="Proteomes" id="UP000094609"/>
    </source>
</evidence>
<dbReference type="InterPro" id="IPR027417">
    <property type="entry name" value="P-loop_NTPase"/>
</dbReference>
<evidence type="ECO:0000256" key="6">
    <source>
        <dbReference type="PROSITE-ProRule" id="PRU00552"/>
    </source>
</evidence>
<dbReference type="SUPFAM" id="SSF52540">
    <property type="entry name" value="P-loop containing nucleoside triphosphate hydrolases"/>
    <property type="match status" value="1"/>
</dbReference>
<dbReference type="STRING" id="1193502.SHALO_0980"/>
<dbReference type="GO" id="GO:0003676">
    <property type="term" value="F:nucleic acid binding"/>
    <property type="evidence" value="ECO:0007669"/>
    <property type="project" value="InterPro"/>
</dbReference>
<dbReference type="InterPro" id="IPR014001">
    <property type="entry name" value="Helicase_ATP-bd"/>
</dbReference>
<evidence type="ECO:0000259" key="8">
    <source>
        <dbReference type="PROSITE" id="PS51192"/>
    </source>
</evidence>
<dbReference type="PROSITE" id="PS51194">
    <property type="entry name" value="HELICASE_CTER"/>
    <property type="match status" value="1"/>
</dbReference>
<dbReference type="AlphaFoldDB" id="A0A1D7TIE6"/>
<dbReference type="PROSITE" id="PS00039">
    <property type="entry name" value="DEAD_ATP_HELICASE"/>
    <property type="match status" value="1"/>
</dbReference>
<evidence type="ECO:0000256" key="4">
    <source>
        <dbReference type="ARBA" id="ARBA00022840"/>
    </source>
</evidence>
<dbReference type="Pfam" id="PF00271">
    <property type="entry name" value="Helicase_C"/>
    <property type="match status" value="1"/>
</dbReference>
<dbReference type="InterPro" id="IPR001650">
    <property type="entry name" value="Helicase_C-like"/>
</dbReference>
<evidence type="ECO:0000256" key="3">
    <source>
        <dbReference type="ARBA" id="ARBA00022806"/>
    </source>
</evidence>
<dbReference type="InterPro" id="IPR005580">
    <property type="entry name" value="DbpA/CsdA_RNA-bd_dom"/>
</dbReference>
<dbReference type="InterPro" id="IPR044742">
    <property type="entry name" value="DEAD/DEAH_RhlB"/>
</dbReference>
<proteinExistence type="inferred from homology"/>
<feature type="short sequence motif" description="Q motif" evidence="6">
    <location>
        <begin position="7"/>
        <end position="35"/>
    </location>
</feature>
<dbReference type="SMART" id="SM00490">
    <property type="entry name" value="HELICc"/>
    <property type="match status" value="1"/>
</dbReference>
<dbReference type="RefSeq" id="WP_069477609.1">
    <property type="nucleotide sequence ID" value="NZ_CP017111.1"/>
</dbReference>
<protein>
    <submittedName>
        <fullName evidence="11">ATP-dependent RNA helicase DbpA</fullName>
    </submittedName>
</protein>
<evidence type="ECO:0000256" key="1">
    <source>
        <dbReference type="ARBA" id="ARBA00022741"/>
    </source>
</evidence>
<sequence length="463" mass="51394">MKTTQTHSFEQLITNADMLANLSQLGYTTMTPIQEASLAHIIAGRDIVAKAKTGSGKTAAFGLPLLLALHVNSMRIQSVVLCPTRELAEQVSAELRRLARFAHNIKIVTLCGGTRFVPQCINLEHGAHIVVGTPGRILQHLQEKTINFEHIKTLVLDEADRMLDMGFFEDIEKIIAKMPQKRQTLLFSATFPKEIERMCNEVQSDALHVSIEEEATTSPNITQVCYTVEPREKEAALKGVLLESDAKSVIIFCKTKIGVAELQGYLLDEGFDALSLHGDLEQIDRDEHLLLFANGSAQILVATDLASRGLDVKDVEMVINYELPQTMEIYTHRIGRTGRMEKAGLAVSFVTPREEGFFEELTEANFAFTCKAISDLNPTLTKPKKALYITLCIDAGKKHKMRAGDILGTLTKDLGLEASVIGKIDILEKFSYVAIAREYADKAFDGLSTTTIKNRRFKIWKLG</sequence>
<dbReference type="Pfam" id="PF03880">
    <property type="entry name" value="DbpA"/>
    <property type="match status" value="1"/>
</dbReference>
<reference evidence="12" key="1">
    <citation type="submission" date="2016-08" db="EMBL/GenBank/DDBJ databases">
        <title>Complete genome sequence of the organohalide-respiring Epsilonproteobacterium Sulfurospirillum halorespirans.</title>
        <authorList>
            <person name="Goris T."/>
            <person name="Zimmermann J."/>
            <person name="Schenz B."/>
            <person name="Lemos M."/>
            <person name="Hackermueller J."/>
            <person name="Diekert G."/>
        </authorList>
    </citation>
    <scope>NUCLEOTIDE SEQUENCE [LARGE SCALE GENOMIC DNA]</scope>
    <source>
        <strain>DSM 13726</strain>
        <strain evidence="12">PCE-M2</strain>
    </source>
</reference>
<dbReference type="PANTHER" id="PTHR47959:SF1">
    <property type="entry name" value="ATP-DEPENDENT RNA HELICASE DBPA"/>
    <property type="match status" value="1"/>
</dbReference>
<name>A0A1D7TIE6_9BACT</name>
<dbReference type="PROSITE" id="PS51192">
    <property type="entry name" value="HELICASE_ATP_BIND_1"/>
    <property type="match status" value="1"/>
</dbReference>
<dbReference type="PANTHER" id="PTHR47959">
    <property type="entry name" value="ATP-DEPENDENT RNA HELICASE RHLE-RELATED"/>
    <property type="match status" value="1"/>
</dbReference>
<evidence type="ECO:0000256" key="2">
    <source>
        <dbReference type="ARBA" id="ARBA00022801"/>
    </source>
</evidence>
<feature type="domain" description="Helicase ATP-binding" evidence="8">
    <location>
        <begin position="38"/>
        <end position="209"/>
    </location>
</feature>